<proteinExistence type="inferred from homology"/>
<dbReference type="InterPro" id="IPR032815">
    <property type="entry name" value="S8_pro-domain"/>
</dbReference>
<evidence type="ECO:0000256" key="3">
    <source>
        <dbReference type="ARBA" id="ARBA00022825"/>
    </source>
</evidence>
<comment type="similarity">
    <text evidence="4">Belongs to the peptidase S8 family.</text>
</comment>
<dbReference type="PROSITE" id="PS00136">
    <property type="entry name" value="SUBTILASE_ASP"/>
    <property type="match status" value="1"/>
</dbReference>
<evidence type="ECO:0000256" key="2">
    <source>
        <dbReference type="ARBA" id="ARBA00022801"/>
    </source>
</evidence>
<dbReference type="InterPro" id="IPR036852">
    <property type="entry name" value="Peptidase_S8/S53_dom_sf"/>
</dbReference>
<dbReference type="GO" id="GO:0016485">
    <property type="term" value="P:protein processing"/>
    <property type="evidence" value="ECO:0007669"/>
    <property type="project" value="TreeGrafter"/>
</dbReference>
<feature type="domain" description="Peptidase S8/S53" evidence="6">
    <location>
        <begin position="151"/>
        <end position="194"/>
    </location>
</feature>
<evidence type="ECO:0000256" key="4">
    <source>
        <dbReference type="PROSITE-ProRule" id="PRU01240"/>
    </source>
</evidence>
<dbReference type="InterPro" id="IPR023827">
    <property type="entry name" value="Peptidase_S8_Asp-AS"/>
</dbReference>
<dbReference type="PANTHER" id="PTHR42884:SF14">
    <property type="entry name" value="NEUROENDOCRINE CONVERTASE 1"/>
    <property type="match status" value="1"/>
</dbReference>
<dbReference type="OrthoDB" id="6255718at2759"/>
<dbReference type="Gene3D" id="3.40.50.200">
    <property type="entry name" value="Peptidase S8/S53 domain"/>
    <property type="match status" value="1"/>
</dbReference>
<feature type="domain" description="Peptidase S8 pro-domain" evidence="7">
    <location>
        <begin position="41"/>
        <end position="109"/>
    </location>
</feature>
<dbReference type="GO" id="GO:0005802">
    <property type="term" value="C:trans-Golgi network"/>
    <property type="evidence" value="ECO:0007669"/>
    <property type="project" value="TreeGrafter"/>
</dbReference>
<accession>A0A8J4TQX1</accession>
<gene>
    <name evidence="8" type="ORF">PHET_01894</name>
</gene>
<evidence type="ECO:0000313" key="9">
    <source>
        <dbReference type="Proteomes" id="UP000748531"/>
    </source>
</evidence>
<dbReference type="Pfam" id="PF00082">
    <property type="entry name" value="Peptidase_S8"/>
    <property type="match status" value="1"/>
</dbReference>
<dbReference type="AlphaFoldDB" id="A0A8J4TQX1"/>
<feature type="signal peptide" evidence="5">
    <location>
        <begin position="1"/>
        <end position="18"/>
    </location>
</feature>
<dbReference type="SUPFAM" id="SSF52743">
    <property type="entry name" value="Subtilisin-like"/>
    <property type="match status" value="1"/>
</dbReference>
<dbReference type="Proteomes" id="UP000748531">
    <property type="component" value="Unassembled WGS sequence"/>
</dbReference>
<dbReference type="InterPro" id="IPR038466">
    <property type="entry name" value="S8_pro-domain_sf"/>
</dbReference>
<evidence type="ECO:0000259" key="7">
    <source>
        <dbReference type="Pfam" id="PF16470"/>
    </source>
</evidence>
<evidence type="ECO:0000256" key="1">
    <source>
        <dbReference type="ARBA" id="ARBA00022670"/>
    </source>
</evidence>
<dbReference type="PANTHER" id="PTHR42884">
    <property type="entry name" value="PROPROTEIN CONVERTASE SUBTILISIN/KEXIN-RELATED"/>
    <property type="match status" value="1"/>
</dbReference>
<keyword evidence="2" id="KW-0378">Hydrolase</keyword>
<dbReference type="Pfam" id="PF16470">
    <property type="entry name" value="S8_pro-domain"/>
    <property type="match status" value="1"/>
</dbReference>
<organism evidence="8 9">
    <name type="scientific">Paragonimus heterotremus</name>
    <dbReference type="NCBI Taxonomy" id="100268"/>
    <lineage>
        <taxon>Eukaryota</taxon>
        <taxon>Metazoa</taxon>
        <taxon>Spiralia</taxon>
        <taxon>Lophotrochozoa</taxon>
        <taxon>Platyhelminthes</taxon>
        <taxon>Trematoda</taxon>
        <taxon>Digenea</taxon>
        <taxon>Plagiorchiida</taxon>
        <taxon>Troglotremata</taxon>
        <taxon>Troglotrematidae</taxon>
        <taxon>Paragonimus</taxon>
    </lineage>
</organism>
<sequence>MNLSRFFTLVAVYQCAYAGSPSGECENGTCSFEFEEFVASVSDGYLAARLVAKCMGVALVRKLVGLDELYLFRATKRSVRRSSHKIFRCSRSPSVQWLEKQVPLKRTKRNTLPSFNWNDPHYQDMWYITRGSRNEGYDMNVLEAWQLGYTGKGVVVSIMDDGLDYNHTDLRRNYDPMASYDFNDEDADPMPNLLASDNKANCDHSRFKDDHLGAMGDHLPVNDDGLTI</sequence>
<evidence type="ECO:0000256" key="5">
    <source>
        <dbReference type="SAM" id="SignalP"/>
    </source>
</evidence>
<comment type="caution">
    <text evidence="8">The sequence shown here is derived from an EMBL/GenBank/DDBJ whole genome shotgun (WGS) entry which is preliminary data.</text>
</comment>
<protein>
    <submittedName>
        <fullName evidence="8">Uncharacterized protein</fullName>
    </submittedName>
</protein>
<dbReference type="SUPFAM" id="SSF54897">
    <property type="entry name" value="Protease propeptides/inhibitors"/>
    <property type="match status" value="1"/>
</dbReference>
<evidence type="ECO:0000259" key="6">
    <source>
        <dbReference type="Pfam" id="PF00082"/>
    </source>
</evidence>
<dbReference type="GO" id="GO:0000139">
    <property type="term" value="C:Golgi membrane"/>
    <property type="evidence" value="ECO:0007669"/>
    <property type="project" value="TreeGrafter"/>
</dbReference>
<dbReference type="EMBL" id="LUCH01000695">
    <property type="protein sequence ID" value="KAF5404519.1"/>
    <property type="molecule type" value="Genomic_DNA"/>
</dbReference>
<keyword evidence="1" id="KW-0645">Protease</keyword>
<keyword evidence="3" id="KW-0720">Serine protease</keyword>
<name>A0A8J4TQX1_9TREM</name>
<comment type="caution">
    <text evidence="4">Lacks conserved residue(s) required for the propagation of feature annotation.</text>
</comment>
<dbReference type="InterPro" id="IPR000209">
    <property type="entry name" value="Peptidase_S8/S53_dom"/>
</dbReference>
<feature type="chain" id="PRO_5035172793" evidence="5">
    <location>
        <begin position="19"/>
        <end position="228"/>
    </location>
</feature>
<keyword evidence="5" id="KW-0732">Signal</keyword>
<keyword evidence="9" id="KW-1185">Reference proteome</keyword>
<dbReference type="GO" id="GO:0004252">
    <property type="term" value="F:serine-type endopeptidase activity"/>
    <property type="evidence" value="ECO:0007669"/>
    <property type="project" value="InterPro"/>
</dbReference>
<dbReference type="Gene3D" id="3.30.70.850">
    <property type="entry name" value="Peptidase S8, pro-domain"/>
    <property type="match status" value="1"/>
</dbReference>
<reference evidence="8" key="1">
    <citation type="submission" date="2019-05" db="EMBL/GenBank/DDBJ databases">
        <title>Annotation for the trematode Paragonimus heterotremus.</title>
        <authorList>
            <person name="Choi Y.-J."/>
        </authorList>
    </citation>
    <scope>NUCLEOTIDE SEQUENCE</scope>
    <source>
        <strain evidence="8">LC</strain>
    </source>
</reference>
<dbReference type="PROSITE" id="PS51892">
    <property type="entry name" value="SUBTILASE"/>
    <property type="match status" value="1"/>
</dbReference>
<evidence type="ECO:0000313" key="8">
    <source>
        <dbReference type="EMBL" id="KAF5404519.1"/>
    </source>
</evidence>